<keyword evidence="2" id="KW-0813">Transport</keyword>
<dbReference type="InterPro" id="IPR011701">
    <property type="entry name" value="MFS"/>
</dbReference>
<dbReference type="Pfam" id="PF07690">
    <property type="entry name" value="MFS_1"/>
    <property type="match status" value="1"/>
</dbReference>
<keyword evidence="4 8" id="KW-0812">Transmembrane</keyword>
<gene>
    <name evidence="10" type="ordered locus">ROP_37120</name>
</gene>
<keyword evidence="5 8" id="KW-1133">Transmembrane helix</keyword>
<feature type="region of interest" description="Disordered" evidence="7">
    <location>
        <begin position="434"/>
        <end position="461"/>
    </location>
</feature>
<keyword evidence="6 8" id="KW-0472">Membrane</keyword>
<evidence type="ECO:0000256" key="6">
    <source>
        <dbReference type="ARBA" id="ARBA00023136"/>
    </source>
</evidence>
<evidence type="ECO:0000259" key="9">
    <source>
        <dbReference type="PROSITE" id="PS50850"/>
    </source>
</evidence>
<feature type="compositionally biased region" description="Basic and acidic residues" evidence="7">
    <location>
        <begin position="434"/>
        <end position="443"/>
    </location>
</feature>
<feature type="transmembrane region" description="Helical" evidence="8">
    <location>
        <begin position="332"/>
        <end position="353"/>
    </location>
</feature>
<feature type="domain" description="Major facilitator superfamily (MFS) profile" evidence="9">
    <location>
        <begin position="21"/>
        <end position="428"/>
    </location>
</feature>
<evidence type="ECO:0000256" key="1">
    <source>
        <dbReference type="ARBA" id="ARBA00004651"/>
    </source>
</evidence>
<feature type="transmembrane region" description="Helical" evidence="8">
    <location>
        <begin position="374"/>
        <end position="394"/>
    </location>
</feature>
<feature type="transmembrane region" description="Helical" evidence="8">
    <location>
        <begin position="309"/>
        <end position="326"/>
    </location>
</feature>
<protein>
    <submittedName>
        <fullName evidence="10">Putative MFS transporter</fullName>
    </submittedName>
</protein>
<name>C1B8F6_RHOOB</name>
<evidence type="ECO:0000313" key="10">
    <source>
        <dbReference type="EMBL" id="BAH51959.1"/>
    </source>
</evidence>
<dbReference type="GO" id="GO:0022857">
    <property type="term" value="F:transmembrane transporter activity"/>
    <property type="evidence" value="ECO:0007669"/>
    <property type="project" value="InterPro"/>
</dbReference>
<dbReference type="Gene3D" id="1.20.1250.20">
    <property type="entry name" value="MFS general substrate transporter like domains"/>
    <property type="match status" value="2"/>
</dbReference>
<dbReference type="AlphaFoldDB" id="C1B8F6"/>
<evidence type="ECO:0000256" key="4">
    <source>
        <dbReference type="ARBA" id="ARBA00022692"/>
    </source>
</evidence>
<dbReference type="InterPro" id="IPR020846">
    <property type="entry name" value="MFS_dom"/>
</dbReference>
<dbReference type="KEGG" id="rop:ROP_37120"/>
<feature type="transmembrane region" description="Helical" evidence="8">
    <location>
        <begin position="400"/>
        <end position="420"/>
    </location>
</feature>
<feature type="transmembrane region" description="Helical" evidence="8">
    <location>
        <begin position="60"/>
        <end position="82"/>
    </location>
</feature>
<dbReference type="PANTHER" id="PTHR43045">
    <property type="entry name" value="SHIKIMATE TRANSPORTER"/>
    <property type="match status" value="1"/>
</dbReference>
<dbReference type="OrthoDB" id="8953821at2"/>
<dbReference type="GO" id="GO:0005886">
    <property type="term" value="C:plasma membrane"/>
    <property type="evidence" value="ECO:0007669"/>
    <property type="project" value="UniProtKB-SubCell"/>
</dbReference>
<evidence type="ECO:0000256" key="7">
    <source>
        <dbReference type="SAM" id="MobiDB-lite"/>
    </source>
</evidence>
<dbReference type="PROSITE" id="PS50850">
    <property type="entry name" value="MFS"/>
    <property type="match status" value="1"/>
</dbReference>
<keyword evidence="3" id="KW-1003">Cell membrane</keyword>
<dbReference type="SUPFAM" id="SSF103473">
    <property type="entry name" value="MFS general substrate transporter"/>
    <property type="match status" value="1"/>
</dbReference>
<feature type="transmembrane region" description="Helical" evidence="8">
    <location>
        <begin position="247"/>
        <end position="268"/>
    </location>
</feature>
<dbReference type="EMBL" id="AP011115">
    <property type="protein sequence ID" value="BAH51959.1"/>
    <property type="molecule type" value="Genomic_DNA"/>
</dbReference>
<evidence type="ECO:0000256" key="3">
    <source>
        <dbReference type="ARBA" id="ARBA00022475"/>
    </source>
</evidence>
<dbReference type="HOGENOM" id="CLU_001265_39_5_11"/>
<organism evidence="10 11">
    <name type="scientific">Rhodococcus opacus (strain B4)</name>
    <dbReference type="NCBI Taxonomy" id="632772"/>
    <lineage>
        <taxon>Bacteria</taxon>
        <taxon>Bacillati</taxon>
        <taxon>Actinomycetota</taxon>
        <taxon>Actinomycetes</taxon>
        <taxon>Mycobacteriales</taxon>
        <taxon>Nocardiaceae</taxon>
        <taxon>Rhodococcus</taxon>
    </lineage>
</organism>
<dbReference type="Proteomes" id="UP000002212">
    <property type="component" value="Chromosome"/>
</dbReference>
<feature type="transmembrane region" description="Helical" evidence="8">
    <location>
        <begin position="21"/>
        <end position="48"/>
    </location>
</feature>
<evidence type="ECO:0000313" key="11">
    <source>
        <dbReference type="Proteomes" id="UP000002212"/>
    </source>
</evidence>
<dbReference type="InterPro" id="IPR036259">
    <property type="entry name" value="MFS_trans_sf"/>
</dbReference>
<accession>C1B8F6</accession>
<sequence>MSTETLRMRGPVHGTKDAKRVAIGSSVGAVIETYDFIGFGTAAALYFGTAFFPGADPVTGTLAAFATLGVGFAARPLGGVLGGHLGDKLGRKPVLVASLIAMGLATFAIGLLPTYSQVGLIAPVLLVLVRIIQGLAFGAEWGGAILMSYEHAPWKSKGKFTGIVQAGFPVGLLLANLVFLFSVHLGGDWAWRVPFLASIVLVMVGLIIRSKVPESPVFEDVKNEGDIVKSPVLESIKHDWRNILRGIGLRVAETAGYAVSITYMISYLHSQGLAGKSETLIALCIASAIGIFATVAWARLTDRIGRRPLYIASCAFAALFGIPMFLLVNTGLFILIIATIVISYAVCQNSLAGAQGAWFPELFDASRRASGASLAYQISAMVSGFTPFVTTLLFVSFGWWGPAVLFITYAVIGLWAALITRETWGPTERRLAAEAAAHTDSKSTDTPASNGPTIRKEKELL</sequence>
<feature type="transmembrane region" description="Helical" evidence="8">
    <location>
        <begin position="280"/>
        <end position="297"/>
    </location>
</feature>
<feature type="transmembrane region" description="Helical" evidence="8">
    <location>
        <begin position="160"/>
        <end position="183"/>
    </location>
</feature>
<feature type="transmembrane region" description="Helical" evidence="8">
    <location>
        <begin position="94"/>
        <end position="112"/>
    </location>
</feature>
<evidence type="ECO:0000256" key="5">
    <source>
        <dbReference type="ARBA" id="ARBA00022989"/>
    </source>
</evidence>
<feature type="transmembrane region" description="Helical" evidence="8">
    <location>
        <begin position="189"/>
        <end position="208"/>
    </location>
</feature>
<dbReference type="RefSeq" id="WP_012690898.1">
    <property type="nucleotide sequence ID" value="NC_012522.1"/>
</dbReference>
<dbReference type="STRING" id="632772.ROP_37120"/>
<comment type="subcellular location">
    <subcellularLocation>
        <location evidence="1">Cell membrane</location>
        <topology evidence="1">Multi-pass membrane protein</topology>
    </subcellularLocation>
</comment>
<proteinExistence type="predicted"/>
<dbReference type="PANTHER" id="PTHR43045:SF1">
    <property type="entry name" value="SHIKIMATE TRANSPORTER"/>
    <property type="match status" value="1"/>
</dbReference>
<dbReference type="CDD" id="cd17369">
    <property type="entry name" value="MFS_ShiA_like"/>
    <property type="match status" value="1"/>
</dbReference>
<evidence type="ECO:0000256" key="8">
    <source>
        <dbReference type="SAM" id="Phobius"/>
    </source>
</evidence>
<dbReference type="PATRIC" id="fig|632772.20.peg.3899"/>
<feature type="transmembrane region" description="Helical" evidence="8">
    <location>
        <begin position="118"/>
        <end position="139"/>
    </location>
</feature>
<reference evidence="10 11" key="1">
    <citation type="submission" date="2009-03" db="EMBL/GenBank/DDBJ databases">
        <title>Comparison of the complete genome sequences of Rhodococcus erythropolis PR4 and Rhodococcus opacus B4.</title>
        <authorList>
            <person name="Takarada H."/>
            <person name="Sekine M."/>
            <person name="Hosoyama A."/>
            <person name="Yamada R."/>
            <person name="Fujisawa T."/>
            <person name="Omata S."/>
            <person name="Shimizu A."/>
            <person name="Tsukatani N."/>
            <person name="Tanikawa S."/>
            <person name="Fujita N."/>
            <person name="Harayama S."/>
        </authorList>
    </citation>
    <scope>NUCLEOTIDE SEQUENCE [LARGE SCALE GENOMIC DNA]</scope>
    <source>
        <strain evidence="10 11">B4</strain>
    </source>
</reference>
<evidence type="ECO:0000256" key="2">
    <source>
        <dbReference type="ARBA" id="ARBA00022448"/>
    </source>
</evidence>